<keyword evidence="3" id="KW-0067">ATP-binding</keyword>
<sequence length="851" mass="93190">MDQKWEADVILNDGDIATLRAIRPEDRDAIEAFFGRVSEQSKYLRFFGTHPTLTDDDWKRWMDTKDHDKVTLVMVERNDIVAVAGYDLIPQFLPDRVADVSFLVQDSHHSKGVGNILLEHLAEIGREGEISRFYAEMLTQNRQMVQVFIRAGYSVHPELADGYIVVDFSIAPNEKSRDVMERRELRAEANSIGRLMRSEKVAVIGTPALPTVDGAAYYDTVDAADASCDVIVCDYDQVDYQEVLDKAAELDANGVIFLARAHNPPLDPEAARATVLHARDVGLRALGPAALGIINTHTPLNLTPGPLPRQGHIGIFTQSAGVATLVLSRAISRGCGISNFLAVGSFADVSGNDVMQFWSVDEDTNICLLSLDAIGNPRKFFRILRRLALEKHVIIFIPSRALTSARESIDSGVHAKSPKVLDSVIRSTGVMVVNRRETMFDIAQLLARQPLVQGPNVALISNSAGLSDQMAAAAERFGLKPHPQPMSANPQQDLPDQIRTSLEDPNIDAVLCAVVEFGNPLIANLHPELDRLAASTTDTPLIASYIGFNLPATNNEGPEEMGQLPIFATYADALEALAEILHNEERRQQARPKPEDEPVSGNKQAVEEEIAAILKDSPQGRWADDVECTRILEAYGINIVPWTAAPTLDDAKKAGEETGWDAVLKCASPIVRGRSELPTVFRHITTPSAMEQAWHTIEELVEDLHLGSDPEILEPVVQRTVTSGPSLTIRAVEDPVIGPMVSAGISGLTSDLLDDQVWRVPPLRPGDIEPMLSELKAHDLLSGYQGTKASNLEGIEDIVTRLSQLKDDFAAIVDIELTPVIVAVEQTHVVGARMRIAPLDKYRDPLARSIS</sequence>
<dbReference type="GO" id="GO:0016747">
    <property type="term" value="F:acyltransferase activity, transferring groups other than amino-acyl groups"/>
    <property type="evidence" value="ECO:0007669"/>
    <property type="project" value="InterPro"/>
</dbReference>
<evidence type="ECO:0000256" key="1">
    <source>
        <dbReference type="ARBA" id="ARBA00022598"/>
    </source>
</evidence>
<reference evidence="4 5" key="1">
    <citation type="journal article" date="2015" name="Genome Announc.">
        <title>Complete Genome Sequence of Corynebacterium camporealensis DSM 44610, Isolated from the Milk of a Manchega Sheep with Subclinical Mastitis.</title>
        <authorList>
            <person name="Ruckert C."/>
            <person name="Albersmeier A."/>
            <person name="Winkler A."/>
            <person name="Tauch A."/>
        </authorList>
    </citation>
    <scope>NUCLEOTIDE SEQUENCE [LARGE SCALE GENOMIC DNA]</scope>
    <source>
        <strain evidence="4 5">DSM 44610</strain>
    </source>
</reference>
<dbReference type="SUPFAM" id="SSF55729">
    <property type="entry name" value="Acyl-CoA N-acyltransferases (Nat)"/>
    <property type="match status" value="1"/>
</dbReference>
<dbReference type="SUPFAM" id="SSF51735">
    <property type="entry name" value="NAD(P)-binding Rossmann-fold domains"/>
    <property type="match status" value="1"/>
</dbReference>
<dbReference type="InterPro" id="IPR036291">
    <property type="entry name" value="NAD(P)-bd_dom_sf"/>
</dbReference>
<dbReference type="Pfam" id="PF00583">
    <property type="entry name" value="Acetyltransf_1"/>
    <property type="match status" value="1"/>
</dbReference>
<dbReference type="Gene3D" id="3.30.1490.20">
    <property type="entry name" value="ATP-grasp fold, A domain"/>
    <property type="match status" value="1"/>
</dbReference>
<dbReference type="InterPro" id="IPR051538">
    <property type="entry name" value="Acyl-CoA_Synth/Transferase"/>
</dbReference>
<dbReference type="Pfam" id="PF13607">
    <property type="entry name" value="Succ_CoA_lig"/>
    <property type="match status" value="1"/>
</dbReference>
<keyword evidence="1" id="KW-0436">Ligase</keyword>
<name>A0A0F6QW59_9CORY</name>
<dbReference type="PANTHER" id="PTHR43334:SF1">
    <property type="entry name" value="3-HYDROXYPROPIONATE--COA LIGASE [ADP-FORMING]"/>
    <property type="match status" value="1"/>
</dbReference>
<evidence type="ECO:0000256" key="2">
    <source>
        <dbReference type="ARBA" id="ARBA00022741"/>
    </source>
</evidence>
<keyword evidence="5" id="KW-1185">Reference proteome</keyword>
<dbReference type="InterPro" id="IPR016102">
    <property type="entry name" value="Succinyl-CoA_synth-like"/>
</dbReference>
<dbReference type="SUPFAM" id="SSF56059">
    <property type="entry name" value="Glutathione synthetase ATP-binding domain-like"/>
    <property type="match status" value="1"/>
</dbReference>
<dbReference type="RefSeq" id="WP_035107189.1">
    <property type="nucleotide sequence ID" value="NZ_CP011311.1"/>
</dbReference>
<dbReference type="Proteomes" id="UP000033566">
    <property type="component" value="Chromosome"/>
</dbReference>
<dbReference type="KEGG" id="ccj:UL81_04050"/>
<dbReference type="AlphaFoldDB" id="A0A0F6QW59"/>
<dbReference type="PROSITE" id="PS51186">
    <property type="entry name" value="GNAT"/>
    <property type="match status" value="1"/>
</dbReference>
<organism evidence="4 5">
    <name type="scientific">Corynebacterium camporealensis</name>
    <dbReference type="NCBI Taxonomy" id="161896"/>
    <lineage>
        <taxon>Bacteria</taxon>
        <taxon>Bacillati</taxon>
        <taxon>Actinomycetota</taxon>
        <taxon>Actinomycetes</taxon>
        <taxon>Mycobacteriales</taxon>
        <taxon>Corynebacteriaceae</taxon>
        <taxon>Corynebacterium</taxon>
    </lineage>
</organism>
<dbReference type="GO" id="GO:0016874">
    <property type="term" value="F:ligase activity"/>
    <property type="evidence" value="ECO:0007669"/>
    <property type="project" value="UniProtKB-KW"/>
</dbReference>
<dbReference type="STRING" id="161896.UL81_04050"/>
<dbReference type="Gene3D" id="3.40.630.30">
    <property type="match status" value="1"/>
</dbReference>
<dbReference type="Gene3D" id="3.30.470.20">
    <property type="entry name" value="ATP-grasp fold, B domain"/>
    <property type="match status" value="1"/>
</dbReference>
<dbReference type="InterPro" id="IPR000182">
    <property type="entry name" value="GNAT_dom"/>
</dbReference>
<dbReference type="PANTHER" id="PTHR43334">
    <property type="entry name" value="ACETATE--COA LIGASE [ADP-FORMING]"/>
    <property type="match status" value="1"/>
</dbReference>
<dbReference type="InterPro" id="IPR032875">
    <property type="entry name" value="Succ_CoA_lig_flav_dom"/>
</dbReference>
<protein>
    <submittedName>
        <fullName evidence="4">Acyl-CoA synthetase (NDP forming)</fullName>
    </submittedName>
</protein>
<dbReference type="InterPro" id="IPR016181">
    <property type="entry name" value="Acyl_CoA_acyltransferase"/>
</dbReference>
<dbReference type="PATRIC" id="fig|161896.4.peg.796"/>
<dbReference type="Pfam" id="PF13549">
    <property type="entry name" value="ATP-grasp_5"/>
    <property type="match status" value="1"/>
</dbReference>
<dbReference type="HOGENOM" id="CLU_007415_3_0_11"/>
<keyword evidence="2" id="KW-0547">Nucleotide-binding</keyword>
<dbReference type="CDD" id="cd04301">
    <property type="entry name" value="NAT_SF"/>
    <property type="match status" value="1"/>
</dbReference>
<dbReference type="GO" id="GO:0005524">
    <property type="term" value="F:ATP binding"/>
    <property type="evidence" value="ECO:0007669"/>
    <property type="project" value="UniProtKB-KW"/>
</dbReference>
<accession>A0A0F6QW59</accession>
<evidence type="ECO:0000313" key="4">
    <source>
        <dbReference type="EMBL" id="AKE38785.1"/>
    </source>
</evidence>
<proteinExistence type="predicted"/>
<gene>
    <name evidence="4" type="ORF">UL81_04050</name>
</gene>
<dbReference type="InterPro" id="IPR013815">
    <property type="entry name" value="ATP_grasp_subdomain_1"/>
</dbReference>
<dbReference type="SUPFAM" id="SSF52210">
    <property type="entry name" value="Succinyl-CoA synthetase domains"/>
    <property type="match status" value="2"/>
</dbReference>
<evidence type="ECO:0000313" key="5">
    <source>
        <dbReference type="Proteomes" id="UP000033566"/>
    </source>
</evidence>
<dbReference type="EMBL" id="CP011311">
    <property type="protein sequence ID" value="AKE38785.1"/>
    <property type="molecule type" value="Genomic_DNA"/>
</dbReference>
<dbReference type="Gene3D" id="3.40.50.261">
    <property type="entry name" value="Succinyl-CoA synthetase domains"/>
    <property type="match status" value="2"/>
</dbReference>
<evidence type="ECO:0000256" key="3">
    <source>
        <dbReference type="ARBA" id="ARBA00022840"/>
    </source>
</evidence>
<dbReference type="OrthoDB" id="190266at2"/>